<dbReference type="InterPro" id="IPR000524">
    <property type="entry name" value="Tscrpt_reg_HTH_GntR"/>
</dbReference>
<sequence length="219" mass="24023">MSTLAPVPDEPLSAAERAFMSVRDAIVRGTLAPGTMLAESSLADGLGVSRTPVRTALARLQDDGWITVYPKRGALVRGLDARAVAELADARHMLESSMVARATPQARAALAERLETEVDAQERVLRAQDLDGFIDLTISFHRAFVEVGDNALVLELESRLADRYRHVLHLHGASLLGRWEQIVAEHRTLVTQLRDDPVEFARTLHLHQADSIAPESVGR</sequence>
<evidence type="ECO:0000313" key="6">
    <source>
        <dbReference type="Proteomes" id="UP000642107"/>
    </source>
</evidence>
<evidence type="ECO:0000256" key="3">
    <source>
        <dbReference type="ARBA" id="ARBA00023163"/>
    </source>
</evidence>
<name>A0ABR9DQ12_9MICO</name>
<dbReference type="CDD" id="cd07377">
    <property type="entry name" value="WHTH_GntR"/>
    <property type="match status" value="1"/>
</dbReference>
<proteinExistence type="predicted"/>
<dbReference type="Pfam" id="PF07729">
    <property type="entry name" value="FCD"/>
    <property type="match status" value="1"/>
</dbReference>
<reference evidence="5 6" key="1">
    <citation type="submission" date="2020-09" db="EMBL/GenBank/DDBJ databases">
        <title>Flavimobilis rhizosphaerae sp. nov., isolated from rhizosphere soil of Spartina alterniflora.</title>
        <authorList>
            <person name="Hanqin C."/>
        </authorList>
    </citation>
    <scope>NUCLEOTIDE SEQUENCE [LARGE SCALE GENOMIC DNA]</scope>
    <source>
        <strain evidence="5 6">GY 10621</strain>
    </source>
</reference>
<accession>A0ABR9DQ12</accession>
<dbReference type="SUPFAM" id="SSF46785">
    <property type="entry name" value="Winged helix' DNA-binding domain"/>
    <property type="match status" value="1"/>
</dbReference>
<dbReference type="PRINTS" id="PR00035">
    <property type="entry name" value="HTHGNTR"/>
</dbReference>
<dbReference type="EMBL" id="JACZDF010000003">
    <property type="protein sequence ID" value="MBD9699217.1"/>
    <property type="molecule type" value="Genomic_DNA"/>
</dbReference>
<keyword evidence="3" id="KW-0804">Transcription</keyword>
<dbReference type="SMART" id="SM00895">
    <property type="entry name" value="FCD"/>
    <property type="match status" value="1"/>
</dbReference>
<gene>
    <name evidence="5" type="ORF">IGS67_06885</name>
</gene>
<dbReference type="PANTHER" id="PTHR43537">
    <property type="entry name" value="TRANSCRIPTIONAL REGULATOR, GNTR FAMILY"/>
    <property type="match status" value="1"/>
</dbReference>
<dbReference type="PANTHER" id="PTHR43537:SF45">
    <property type="entry name" value="GNTR FAMILY REGULATORY PROTEIN"/>
    <property type="match status" value="1"/>
</dbReference>
<dbReference type="InterPro" id="IPR008920">
    <property type="entry name" value="TF_FadR/GntR_C"/>
</dbReference>
<dbReference type="InterPro" id="IPR036388">
    <property type="entry name" value="WH-like_DNA-bd_sf"/>
</dbReference>
<comment type="caution">
    <text evidence="5">The sequence shown here is derived from an EMBL/GenBank/DDBJ whole genome shotgun (WGS) entry which is preliminary data.</text>
</comment>
<organism evidence="5 6">
    <name type="scientific">Flavimobilis rhizosphaerae</name>
    <dbReference type="NCBI Taxonomy" id="2775421"/>
    <lineage>
        <taxon>Bacteria</taxon>
        <taxon>Bacillati</taxon>
        <taxon>Actinomycetota</taxon>
        <taxon>Actinomycetes</taxon>
        <taxon>Micrococcales</taxon>
        <taxon>Jonesiaceae</taxon>
        <taxon>Flavimobilis</taxon>
    </lineage>
</organism>
<dbReference type="InterPro" id="IPR011711">
    <property type="entry name" value="GntR_C"/>
</dbReference>
<evidence type="ECO:0000256" key="1">
    <source>
        <dbReference type="ARBA" id="ARBA00023015"/>
    </source>
</evidence>
<dbReference type="SMART" id="SM00345">
    <property type="entry name" value="HTH_GNTR"/>
    <property type="match status" value="1"/>
</dbReference>
<dbReference type="RefSeq" id="WP_192279106.1">
    <property type="nucleotide sequence ID" value="NZ_JACZDF010000003.1"/>
</dbReference>
<evidence type="ECO:0000313" key="5">
    <source>
        <dbReference type="EMBL" id="MBD9699217.1"/>
    </source>
</evidence>
<dbReference type="Proteomes" id="UP000642107">
    <property type="component" value="Unassembled WGS sequence"/>
</dbReference>
<evidence type="ECO:0000256" key="2">
    <source>
        <dbReference type="ARBA" id="ARBA00023125"/>
    </source>
</evidence>
<dbReference type="PROSITE" id="PS50949">
    <property type="entry name" value="HTH_GNTR"/>
    <property type="match status" value="1"/>
</dbReference>
<protein>
    <submittedName>
        <fullName evidence="5">GntR family transcriptional regulator</fullName>
    </submittedName>
</protein>
<dbReference type="Pfam" id="PF00392">
    <property type="entry name" value="GntR"/>
    <property type="match status" value="1"/>
</dbReference>
<dbReference type="SUPFAM" id="SSF48008">
    <property type="entry name" value="GntR ligand-binding domain-like"/>
    <property type="match status" value="1"/>
</dbReference>
<feature type="domain" description="HTH gntR-type" evidence="4">
    <location>
        <begin position="12"/>
        <end position="79"/>
    </location>
</feature>
<evidence type="ECO:0000259" key="4">
    <source>
        <dbReference type="PROSITE" id="PS50949"/>
    </source>
</evidence>
<keyword evidence="1" id="KW-0805">Transcription regulation</keyword>
<dbReference type="Gene3D" id="1.10.10.10">
    <property type="entry name" value="Winged helix-like DNA-binding domain superfamily/Winged helix DNA-binding domain"/>
    <property type="match status" value="1"/>
</dbReference>
<keyword evidence="6" id="KW-1185">Reference proteome</keyword>
<keyword evidence="2" id="KW-0238">DNA-binding</keyword>
<dbReference type="InterPro" id="IPR036390">
    <property type="entry name" value="WH_DNA-bd_sf"/>
</dbReference>
<dbReference type="Gene3D" id="1.20.120.530">
    <property type="entry name" value="GntR ligand-binding domain-like"/>
    <property type="match status" value="1"/>
</dbReference>